<dbReference type="EMBL" id="BARV01018283">
    <property type="protein sequence ID" value="GAI31958.1"/>
    <property type="molecule type" value="Genomic_DNA"/>
</dbReference>
<comment type="caution">
    <text evidence="1">The sequence shown here is derived from an EMBL/GenBank/DDBJ whole genome shotgun (WGS) entry which is preliminary data.</text>
</comment>
<protein>
    <submittedName>
        <fullName evidence="1">Uncharacterized protein</fullName>
    </submittedName>
</protein>
<sequence>MGIGIENLRNLLRAFFGGGSDITVVNPLPVKDPVVLEMAPFNTLYLPLSETATAGLTTTVDHFPAENRAWYVSKVYITTTTNTTAKLKIKCDNDGVLGDVEATIPKATTALEIDLKAEYGMPLRV</sequence>
<accession>X1ML16</accession>
<dbReference type="AlphaFoldDB" id="X1ML16"/>
<gene>
    <name evidence="1" type="ORF">S06H3_30952</name>
</gene>
<feature type="non-terminal residue" evidence="1">
    <location>
        <position position="125"/>
    </location>
</feature>
<organism evidence="1">
    <name type="scientific">marine sediment metagenome</name>
    <dbReference type="NCBI Taxonomy" id="412755"/>
    <lineage>
        <taxon>unclassified sequences</taxon>
        <taxon>metagenomes</taxon>
        <taxon>ecological metagenomes</taxon>
    </lineage>
</organism>
<name>X1ML16_9ZZZZ</name>
<evidence type="ECO:0000313" key="1">
    <source>
        <dbReference type="EMBL" id="GAI31958.1"/>
    </source>
</evidence>
<reference evidence="1" key="1">
    <citation type="journal article" date="2014" name="Front. Microbiol.">
        <title>High frequency of phylogenetically diverse reductive dehalogenase-homologous genes in deep subseafloor sedimentary metagenomes.</title>
        <authorList>
            <person name="Kawai M."/>
            <person name="Futagami T."/>
            <person name="Toyoda A."/>
            <person name="Takaki Y."/>
            <person name="Nishi S."/>
            <person name="Hori S."/>
            <person name="Arai W."/>
            <person name="Tsubouchi T."/>
            <person name="Morono Y."/>
            <person name="Uchiyama I."/>
            <person name="Ito T."/>
            <person name="Fujiyama A."/>
            <person name="Inagaki F."/>
            <person name="Takami H."/>
        </authorList>
    </citation>
    <scope>NUCLEOTIDE SEQUENCE</scope>
    <source>
        <strain evidence="1">Expedition CK06-06</strain>
    </source>
</reference>
<proteinExistence type="predicted"/>